<reference evidence="2" key="1">
    <citation type="submission" date="2020-11" db="EMBL/GenBank/DDBJ databases">
        <title>Isolation and identification of active actinomycetes.</title>
        <authorList>
            <person name="Sun X."/>
        </authorList>
    </citation>
    <scope>NUCLEOTIDE SEQUENCE</scope>
    <source>
        <strain evidence="2">NEAU-A11</strain>
    </source>
</reference>
<dbReference type="InterPro" id="IPR041581">
    <property type="entry name" value="Glyoxalase_6"/>
</dbReference>
<sequence>MHRSRVFGLFIDTPLAEADAAARFWSAALGAPARPVPGEEEFVTLHDAVPGLSVDVQAIDGAARYHLDIETDDVPAERARLIGLGAVVEVDNDGFTTLRAPGGHLVCVVPVQSDQALFDADHNTWP</sequence>
<feature type="domain" description="Glyoxalase-like" evidence="1">
    <location>
        <begin position="10"/>
        <end position="109"/>
    </location>
</feature>
<dbReference type="CDD" id="cd06587">
    <property type="entry name" value="VOC"/>
    <property type="match status" value="1"/>
</dbReference>
<gene>
    <name evidence="2" type="ORF">I4J89_38770</name>
</gene>
<dbReference type="Gene3D" id="3.10.180.10">
    <property type="entry name" value="2,3-Dihydroxybiphenyl 1,2-Dioxygenase, domain 1"/>
    <property type="match status" value="1"/>
</dbReference>
<protein>
    <submittedName>
        <fullName evidence="2">Glyoxalase/bleomycin resistance/dioxygenase family protein</fullName>
    </submittedName>
</protein>
<dbReference type="InterPro" id="IPR029068">
    <property type="entry name" value="Glyas_Bleomycin-R_OHBP_Dase"/>
</dbReference>
<comment type="caution">
    <text evidence="2">The sequence shown here is derived from an EMBL/GenBank/DDBJ whole genome shotgun (WGS) entry which is preliminary data.</text>
</comment>
<evidence type="ECO:0000313" key="2">
    <source>
        <dbReference type="EMBL" id="MBG0567406.1"/>
    </source>
</evidence>
<dbReference type="SUPFAM" id="SSF54593">
    <property type="entry name" value="Glyoxalase/Bleomycin resistance protein/Dihydroxybiphenyl dioxygenase"/>
    <property type="match status" value="1"/>
</dbReference>
<keyword evidence="3" id="KW-1185">Reference proteome</keyword>
<dbReference type="AlphaFoldDB" id="A0A931G3Y0"/>
<proteinExistence type="predicted"/>
<evidence type="ECO:0000313" key="3">
    <source>
        <dbReference type="Proteomes" id="UP000598146"/>
    </source>
</evidence>
<accession>A0A931G3Y0</accession>
<dbReference type="EMBL" id="JADQTO010000027">
    <property type="protein sequence ID" value="MBG0567406.1"/>
    <property type="molecule type" value="Genomic_DNA"/>
</dbReference>
<dbReference type="Pfam" id="PF18029">
    <property type="entry name" value="Glyoxalase_6"/>
    <property type="match status" value="1"/>
</dbReference>
<dbReference type="RefSeq" id="WP_196419182.1">
    <property type="nucleotide sequence ID" value="NZ_JADQTO010000027.1"/>
</dbReference>
<evidence type="ECO:0000259" key="1">
    <source>
        <dbReference type="Pfam" id="PF18029"/>
    </source>
</evidence>
<name>A0A931G3Y0_9ACTN</name>
<dbReference type="Proteomes" id="UP000598146">
    <property type="component" value="Unassembled WGS sequence"/>
</dbReference>
<organism evidence="2 3">
    <name type="scientific">Actinoplanes aureus</name>
    <dbReference type="NCBI Taxonomy" id="2792083"/>
    <lineage>
        <taxon>Bacteria</taxon>
        <taxon>Bacillati</taxon>
        <taxon>Actinomycetota</taxon>
        <taxon>Actinomycetes</taxon>
        <taxon>Micromonosporales</taxon>
        <taxon>Micromonosporaceae</taxon>
        <taxon>Actinoplanes</taxon>
    </lineage>
</organism>